<dbReference type="Pfam" id="PF10168">
    <property type="entry name" value="Nup88"/>
    <property type="match status" value="2"/>
</dbReference>
<dbReference type="KEGG" id="tut:107368987"/>
<dbReference type="EMBL" id="CAEY01000763">
    <property type="status" value="NOT_ANNOTATED_CDS"/>
    <property type="molecule type" value="Genomic_DNA"/>
</dbReference>
<gene>
    <name evidence="9" type="primary">107368987</name>
</gene>
<proteinExistence type="predicted"/>
<dbReference type="GO" id="GO:0017056">
    <property type="term" value="F:structural constituent of nuclear pore"/>
    <property type="evidence" value="ECO:0007669"/>
    <property type="project" value="InterPro"/>
</dbReference>
<evidence type="ECO:0000256" key="1">
    <source>
        <dbReference type="ARBA" id="ARBA00004567"/>
    </source>
</evidence>
<keyword evidence="2" id="KW-0813">Transport</keyword>
<dbReference type="InterPro" id="IPR019321">
    <property type="entry name" value="Nucleoporin_Nup88"/>
</dbReference>
<dbReference type="InterPro" id="IPR037700">
    <property type="entry name" value="NUP88/NUP82"/>
</dbReference>
<dbReference type="EnsemblMetazoa" id="tetur29g01530.1">
    <property type="protein sequence ID" value="tetur29g01530.1"/>
    <property type="gene ID" value="tetur29g01530"/>
</dbReference>
<evidence type="ECO:0008006" key="11">
    <source>
        <dbReference type="Google" id="ProtNLM"/>
    </source>
</evidence>
<dbReference type="SUPFAM" id="SSF50978">
    <property type="entry name" value="WD40 repeat-like"/>
    <property type="match status" value="1"/>
</dbReference>
<dbReference type="AlphaFoldDB" id="T1L081"/>
<evidence type="ECO:0000256" key="6">
    <source>
        <dbReference type="ARBA" id="ARBA00023132"/>
    </source>
</evidence>
<evidence type="ECO:0000256" key="2">
    <source>
        <dbReference type="ARBA" id="ARBA00022448"/>
    </source>
</evidence>
<dbReference type="HOGENOM" id="CLU_017144_0_0_1"/>
<keyword evidence="10" id="KW-1185">Reference proteome</keyword>
<evidence type="ECO:0000256" key="8">
    <source>
        <dbReference type="SAM" id="Coils"/>
    </source>
</evidence>
<keyword evidence="4" id="KW-0653">Protein transport</keyword>
<organism evidence="9 10">
    <name type="scientific">Tetranychus urticae</name>
    <name type="common">Two-spotted spider mite</name>
    <dbReference type="NCBI Taxonomy" id="32264"/>
    <lineage>
        <taxon>Eukaryota</taxon>
        <taxon>Metazoa</taxon>
        <taxon>Ecdysozoa</taxon>
        <taxon>Arthropoda</taxon>
        <taxon>Chelicerata</taxon>
        <taxon>Arachnida</taxon>
        <taxon>Acari</taxon>
        <taxon>Acariformes</taxon>
        <taxon>Trombidiformes</taxon>
        <taxon>Prostigmata</taxon>
        <taxon>Eleutherengona</taxon>
        <taxon>Raphignathae</taxon>
        <taxon>Tetranychoidea</taxon>
        <taxon>Tetranychidae</taxon>
        <taxon>Tetranychus</taxon>
    </lineage>
</organism>
<dbReference type="GO" id="GO:0005643">
    <property type="term" value="C:nuclear pore"/>
    <property type="evidence" value="ECO:0007669"/>
    <property type="project" value="UniProtKB-SubCell"/>
</dbReference>
<reference evidence="10" key="1">
    <citation type="submission" date="2011-08" db="EMBL/GenBank/DDBJ databases">
        <authorList>
            <person name="Rombauts S."/>
        </authorList>
    </citation>
    <scope>NUCLEOTIDE SEQUENCE</scope>
    <source>
        <strain evidence="10">London</strain>
    </source>
</reference>
<name>T1L081_TETUR</name>
<evidence type="ECO:0000256" key="5">
    <source>
        <dbReference type="ARBA" id="ARBA00023010"/>
    </source>
</evidence>
<dbReference type="InterPro" id="IPR036322">
    <property type="entry name" value="WD40_repeat_dom_sf"/>
</dbReference>
<evidence type="ECO:0000256" key="4">
    <source>
        <dbReference type="ARBA" id="ARBA00022927"/>
    </source>
</evidence>
<evidence type="ECO:0000256" key="3">
    <source>
        <dbReference type="ARBA" id="ARBA00022816"/>
    </source>
</evidence>
<keyword evidence="6" id="KW-0906">Nuclear pore complex</keyword>
<keyword evidence="3" id="KW-0509">mRNA transport</keyword>
<keyword evidence="7" id="KW-0539">Nucleus</keyword>
<dbReference type="GO" id="GO:0000056">
    <property type="term" value="P:ribosomal small subunit export from nucleus"/>
    <property type="evidence" value="ECO:0007669"/>
    <property type="project" value="InterPro"/>
</dbReference>
<feature type="coiled-coil region" evidence="8">
    <location>
        <begin position="663"/>
        <end position="690"/>
    </location>
</feature>
<dbReference type="PANTHER" id="PTHR13257">
    <property type="entry name" value="NUCLEOPORIN NUP84-RELATED"/>
    <property type="match status" value="1"/>
</dbReference>
<dbReference type="OrthoDB" id="341482at2759"/>
<dbReference type="OMA" id="AYSCPIH"/>
<comment type="subcellular location">
    <subcellularLocation>
        <location evidence="1">Nucleus</location>
        <location evidence="1">Nuclear pore complex</location>
    </subcellularLocation>
</comment>
<dbReference type="Proteomes" id="UP000015104">
    <property type="component" value="Unassembled WGS sequence"/>
</dbReference>
<keyword evidence="8" id="KW-0175">Coiled coil</keyword>
<dbReference type="eggNOG" id="KOG4460">
    <property type="taxonomic scope" value="Eukaryota"/>
</dbReference>
<dbReference type="GO" id="GO:0006606">
    <property type="term" value="P:protein import into nucleus"/>
    <property type="evidence" value="ECO:0007669"/>
    <property type="project" value="TreeGrafter"/>
</dbReference>
<dbReference type="GO" id="GO:0006406">
    <property type="term" value="P:mRNA export from nucleus"/>
    <property type="evidence" value="ECO:0007669"/>
    <property type="project" value="TreeGrafter"/>
</dbReference>
<sequence length="775" mass="86481">MVRLGLGSDLYNGEMWENLLLTDPRLEKLSGNLKSFFDGKRGAANLITFDDNLLCIWDNQEQQIYCLVMKDFKLVNVQNLMPTNAPLFDVDALVMSPDGRHLALQGPRGINIMELPRKFGSQNSYESGKSSILCRTIGLAERFFVCNQQIAILETRWHPGSPSGSSHIAILTNDDCIRIYDISSPHICFQEIKLSDPSNSEVKYSSYKFASSLGQIAVSFDFGLPIDKRLTKQDNSNETFASSASAATSQANTATNTTLIEEDSCIWPIYVLKGNGDVLLVYNDLHNTYLSKRILGPLTMRPPAEDNYGVDASSIICLDCAPTLLAIATSSGMIYHCLALDNPEVIDDNGETGQGLEIRSSTFIGQNDDLLLNLADETVSSLVSKSRYPNASNINPGLSRLFTNPPTLFVVESLELVLTLTSVNDQDDSSPLRLIRPAANPQIYFCSHEAGVHIINIPFLNRLKSCEFSSLDDIEQSIIEHLICTKPIAAPSSFVPMCIPLGVALVARRGFYSVAVLLSTGEILTQRLSSVHYKYVGFTDEPESKSNLDDSISFNVHINQILKRSMNAPHIKSESNKEPSKSDCLQMLLNTTDILRKEYIARMEKATEVLVKRASTLIANKKLQLEEIEKLSSEKDSIISDINATSIKFDETLERQEKLSQRVERILESMQSHQNHLSEAERTCQKELDEISQSIDRYCNRLDQVRLKFKYQNELKESEATKGKGEDERKMKSSIISHQVVGVKKILTSQSEAIQQLVSQVNGLKQHFSQIKLLT</sequence>
<evidence type="ECO:0000313" key="9">
    <source>
        <dbReference type="EnsemblMetazoa" id="tetur29g01530.1"/>
    </source>
</evidence>
<reference evidence="9" key="2">
    <citation type="submission" date="2015-06" db="UniProtKB">
        <authorList>
            <consortium name="EnsemblMetazoa"/>
        </authorList>
    </citation>
    <scope>IDENTIFICATION</scope>
</reference>
<evidence type="ECO:0000256" key="7">
    <source>
        <dbReference type="ARBA" id="ARBA00023242"/>
    </source>
</evidence>
<keyword evidence="5" id="KW-0811">Translocation</keyword>
<accession>T1L081</accession>
<protein>
    <recommendedName>
        <fullName evidence="11">Nucleoporin Nup88</fullName>
    </recommendedName>
</protein>
<dbReference type="STRING" id="32264.T1L081"/>
<dbReference type="GO" id="GO:0000055">
    <property type="term" value="P:ribosomal large subunit export from nucleus"/>
    <property type="evidence" value="ECO:0007669"/>
    <property type="project" value="InterPro"/>
</dbReference>
<evidence type="ECO:0000313" key="10">
    <source>
        <dbReference type="Proteomes" id="UP000015104"/>
    </source>
</evidence>
<dbReference type="PANTHER" id="PTHR13257:SF0">
    <property type="entry name" value="NUCLEAR PORE COMPLEX PROTEIN NUP88"/>
    <property type="match status" value="1"/>
</dbReference>